<dbReference type="PANTHER" id="PTHR34075">
    <property type="entry name" value="BLR3430 PROTEIN"/>
    <property type="match status" value="1"/>
</dbReference>
<dbReference type="Pfam" id="PF12172">
    <property type="entry name" value="zf-ChsH2"/>
    <property type="match status" value="1"/>
</dbReference>
<sequence length="133" mass="14654">MERTPYTEPFWAALADDRLLIHACEDCAERFFPPAPLCPACGSDAVDWEESSGRGTLYSVTRQHATADGFPDRIVAGVVELDDGPRILTPIDASYEALSIGDRVVVEACDYPHEYDRGRLESAPFFAATTLEE</sequence>
<dbReference type="AlphaFoldDB" id="L9WLN6"/>
<dbReference type="eggNOG" id="arCOG01285">
    <property type="taxonomic scope" value="Archaea"/>
</dbReference>
<dbReference type="Pfam" id="PF01796">
    <property type="entry name" value="OB_ChsH2_C"/>
    <property type="match status" value="1"/>
</dbReference>
<dbReference type="PANTHER" id="PTHR34075:SF5">
    <property type="entry name" value="BLR3430 PROTEIN"/>
    <property type="match status" value="1"/>
</dbReference>
<dbReference type="SUPFAM" id="SSF50249">
    <property type="entry name" value="Nucleic acid-binding proteins"/>
    <property type="match status" value="1"/>
</dbReference>
<dbReference type="InterPro" id="IPR052513">
    <property type="entry name" value="Thioester_dehydratase-like"/>
</dbReference>
<dbReference type="InterPro" id="IPR012340">
    <property type="entry name" value="NA-bd_OB-fold"/>
</dbReference>
<dbReference type="STRING" id="1227499.C493_18856"/>
<protein>
    <recommendedName>
        <fullName evidence="5">DUF35 domain-containing protein</fullName>
    </recommendedName>
</protein>
<dbReference type="Gene3D" id="6.10.30.10">
    <property type="match status" value="1"/>
</dbReference>
<accession>L9WLN6</accession>
<evidence type="ECO:0000313" key="3">
    <source>
        <dbReference type="EMBL" id="ELY50379.1"/>
    </source>
</evidence>
<name>L9WLN6_9EURY</name>
<evidence type="ECO:0000259" key="1">
    <source>
        <dbReference type="Pfam" id="PF01796"/>
    </source>
</evidence>
<dbReference type="EMBL" id="AOHZ01000086">
    <property type="protein sequence ID" value="ELY50379.1"/>
    <property type="molecule type" value="Genomic_DNA"/>
</dbReference>
<evidence type="ECO:0000313" key="4">
    <source>
        <dbReference type="Proteomes" id="UP000011602"/>
    </source>
</evidence>
<feature type="domain" description="ChsH2 C-terminal OB-fold" evidence="1">
    <location>
        <begin position="48"/>
        <end position="106"/>
    </location>
</feature>
<evidence type="ECO:0008006" key="5">
    <source>
        <dbReference type="Google" id="ProtNLM"/>
    </source>
</evidence>
<evidence type="ECO:0000259" key="2">
    <source>
        <dbReference type="Pfam" id="PF12172"/>
    </source>
</evidence>
<dbReference type="Proteomes" id="UP000011602">
    <property type="component" value="Unassembled WGS sequence"/>
</dbReference>
<comment type="caution">
    <text evidence="3">The sequence shown here is derived from an EMBL/GenBank/DDBJ whole genome shotgun (WGS) entry which is preliminary data.</text>
</comment>
<dbReference type="OrthoDB" id="9573at2157"/>
<organism evidence="3 4">
    <name type="scientific">Natronolimnohabitans innermongolicus JCM 12255</name>
    <dbReference type="NCBI Taxonomy" id="1227499"/>
    <lineage>
        <taxon>Archaea</taxon>
        <taxon>Methanobacteriati</taxon>
        <taxon>Methanobacteriota</taxon>
        <taxon>Stenosarchaea group</taxon>
        <taxon>Halobacteria</taxon>
        <taxon>Halobacteriales</taxon>
        <taxon>Natrialbaceae</taxon>
        <taxon>Natronolimnohabitans</taxon>
    </lineage>
</organism>
<proteinExistence type="predicted"/>
<feature type="domain" description="ChsH2 rubredoxin-like zinc ribbon" evidence="2">
    <location>
        <begin position="11"/>
        <end position="46"/>
    </location>
</feature>
<gene>
    <name evidence="3" type="ORF">C493_18856</name>
</gene>
<keyword evidence="4" id="KW-1185">Reference proteome</keyword>
<dbReference type="InterPro" id="IPR022002">
    <property type="entry name" value="ChsH2_Znr"/>
</dbReference>
<dbReference type="RefSeq" id="WP_007261029.1">
    <property type="nucleotide sequence ID" value="NZ_AOHZ01000086.1"/>
</dbReference>
<reference evidence="3 4" key="1">
    <citation type="journal article" date="2014" name="PLoS Genet.">
        <title>Phylogenetically driven sequencing of extremely halophilic archaea reveals strategies for static and dynamic osmo-response.</title>
        <authorList>
            <person name="Becker E.A."/>
            <person name="Seitzer P.M."/>
            <person name="Tritt A."/>
            <person name="Larsen D."/>
            <person name="Krusor M."/>
            <person name="Yao A.I."/>
            <person name="Wu D."/>
            <person name="Madern D."/>
            <person name="Eisen J.A."/>
            <person name="Darling A.E."/>
            <person name="Facciotti M.T."/>
        </authorList>
    </citation>
    <scope>NUCLEOTIDE SEQUENCE [LARGE SCALE GENOMIC DNA]</scope>
    <source>
        <strain evidence="3 4">JCM 12255</strain>
    </source>
</reference>
<dbReference type="InterPro" id="IPR002878">
    <property type="entry name" value="ChsH2_C"/>
</dbReference>